<feature type="compositionally biased region" description="Polar residues" evidence="1">
    <location>
        <begin position="26"/>
        <end position="35"/>
    </location>
</feature>
<proteinExistence type="predicted"/>
<evidence type="ECO:0000313" key="2">
    <source>
        <dbReference type="EMBL" id="KAH0568856.1"/>
    </source>
</evidence>
<feature type="region of interest" description="Disordered" evidence="1">
    <location>
        <begin position="17"/>
        <end position="41"/>
    </location>
</feature>
<name>A0AAV7J8W3_COTGL</name>
<organism evidence="2 3">
    <name type="scientific">Cotesia glomerata</name>
    <name type="common">Lepidopteran parasitic wasp</name>
    <name type="synonym">Apanteles glomeratus</name>
    <dbReference type="NCBI Taxonomy" id="32391"/>
    <lineage>
        <taxon>Eukaryota</taxon>
        <taxon>Metazoa</taxon>
        <taxon>Ecdysozoa</taxon>
        <taxon>Arthropoda</taxon>
        <taxon>Hexapoda</taxon>
        <taxon>Insecta</taxon>
        <taxon>Pterygota</taxon>
        <taxon>Neoptera</taxon>
        <taxon>Endopterygota</taxon>
        <taxon>Hymenoptera</taxon>
        <taxon>Apocrita</taxon>
        <taxon>Ichneumonoidea</taxon>
        <taxon>Braconidae</taxon>
        <taxon>Microgastrinae</taxon>
        <taxon>Cotesia</taxon>
    </lineage>
</organism>
<evidence type="ECO:0000313" key="3">
    <source>
        <dbReference type="Proteomes" id="UP000826195"/>
    </source>
</evidence>
<keyword evidence="3" id="KW-1185">Reference proteome</keyword>
<accession>A0AAV7J8W3</accession>
<sequence>MLVLVLLLLNKEPRSLKKRDGRSGCLATSQPSSSIPAGRGSSPCTPYDFLRETGWCGNSLSPVKLKSNIEQSYIHREADELVESKRCSTKKCRASDIRSVSGSLK</sequence>
<reference evidence="2 3" key="1">
    <citation type="journal article" date="2021" name="J. Hered.">
        <title>A chromosome-level genome assembly of the parasitoid wasp, Cotesia glomerata (Hymenoptera: Braconidae).</title>
        <authorList>
            <person name="Pinto B.J."/>
            <person name="Weis J.J."/>
            <person name="Gamble T."/>
            <person name="Ode P.J."/>
            <person name="Paul R."/>
            <person name="Zaspel J.M."/>
        </authorList>
    </citation>
    <scope>NUCLEOTIDE SEQUENCE [LARGE SCALE GENOMIC DNA]</scope>
    <source>
        <strain evidence="2">CgM1</strain>
    </source>
</reference>
<evidence type="ECO:0000256" key="1">
    <source>
        <dbReference type="SAM" id="MobiDB-lite"/>
    </source>
</evidence>
<dbReference type="Proteomes" id="UP000826195">
    <property type="component" value="Unassembled WGS sequence"/>
</dbReference>
<comment type="caution">
    <text evidence="2">The sequence shown here is derived from an EMBL/GenBank/DDBJ whole genome shotgun (WGS) entry which is preliminary data.</text>
</comment>
<dbReference type="AlphaFoldDB" id="A0AAV7J8W3"/>
<gene>
    <name evidence="2" type="ORF">KQX54_021552</name>
</gene>
<protein>
    <submittedName>
        <fullName evidence="2">Uncharacterized protein</fullName>
    </submittedName>
</protein>
<dbReference type="EMBL" id="JAHXZJ010000001">
    <property type="protein sequence ID" value="KAH0568856.1"/>
    <property type="molecule type" value="Genomic_DNA"/>
</dbReference>